<dbReference type="InterPro" id="IPR020449">
    <property type="entry name" value="Tscrpt_reg_AraC-type_HTH"/>
</dbReference>
<dbReference type="Pfam" id="PF02311">
    <property type="entry name" value="AraC_binding"/>
    <property type="match status" value="1"/>
</dbReference>
<dbReference type="SUPFAM" id="SSF46689">
    <property type="entry name" value="Homeodomain-like"/>
    <property type="match status" value="2"/>
</dbReference>
<reference evidence="6 7" key="1">
    <citation type="journal article" date="2013" name="J. Microbiol.">
        <title>Mucilaginibacter ginsenosidivorax sp. nov., with ginsenoside converting activity isolated from sediment.</title>
        <authorList>
            <person name="Kim J.K."/>
            <person name="Choi T.E."/>
            <person name="Liu Q.M."/>
            <person name="Park H.Y."/>
            <person name="Yi T.H."/>
            <person name="Yoon M.H."/>
            <person name="Kim S.C."/>
            <person name="Im W.T."/>
        </authorList>
    </citation>
    <scope>NUCLEOTIDE SEQUENCE [LARGE SCALE GENOMIC DNA]</scope>
    <source>
        <strain evidence="6 7">KHI28</strain>
    </source>
</reference>
<keyword evidence="3" id="KW-0010">Activator</keyword>
<dbReference type="SUPFAM" id="SSF51215">
    <property type="entry name" value="Regulatory protein AraC"/>
    <property type="match status" value="1"/>
</dbReference>
<dbReference type="Proteomes" id="UP000321362">
    <property type="component" value="Chromosome"/>
</dbReference>
<name>A0A5B8W1C5_9SPHI</name>
<dbReference type="InterPro" id="IPR037923">
    <property type="entry name" value="HTH-like"/>
</dbReference>
<dbReference type="Gene3D" id="1.10.10.60">
    <property type="entry name" value="Homeodomain-like"/>
    <property type="match status" value="2"/>
</dbReference>
<proteinExistence type="predicted"/>
<dbReference type="InterPro" id="IPR018062">
    <property type="entry name" value="HTH_AraC-typ_CS"/>
</dbReference>
<dbReference type="OrthoDB" id="9813413at2"/>
<dbReference type="RefSeq" id="WP_147055788.1">
    <property type="nucleotide sequence ID" value="NZ_CP042437.1"/>
</dbReference>
<dbReference type="SMART" id="SM00342">
    <property type="entry name" value="HTH_ARAC"/>
    <property type="match status" value="1"/>
</dbReference>
<dbReference type="InterPro" id="IPR050204">
    <property type="entry name" value="AraC_XylS_family_regulators"/>
</dbReference>
<organism evidence="6 7">
    <name type="scientific">Mucilaginibacter ginsenosidivorax</name>
    <dbReference type="NCBI Taxonomy" id="862126"/>
    <lineage>
        <taxon>Bacteria</taxon>
        <taxon>Pseudomonadati</taxon>
        <taxon>Bacteroidota</taxon>
        <taxon>Sphingobacteriia</taxon>
        <taxon>Sphingobacteriales</taxon>
        <taxon>Sphingobacteriaceae</taxon>
        <taxon>Mucilaginibacter</taxon>
    </lineage>
</organism>
<evidence type="ECO:0000313" key="7">
    <source>
        <dbReference type="Proteomes" id="UP000321362"/>
    </source>
</evidence>
<dbReference type="InterPro" id="IPR009057">
    <property type="entry name" value="Homeodomain-like_sf"/>
</dbReference>
<dbReference type="PANTHER" id="PTHR46796">
    <property type="entry name" value="HTH-TYPE TRANSCRIPTIONAL ACTIVATOR RHAS-RELATED"/>
    <property type="match status" value="1"/>
</dbReference>
<dbReference type="PANTHER" id="PTHR46796:SF2">
    <property type="entry name" value="TRANSCRIPTIONAL REGULATORY PROTEIN"/>
    <property type="match status" value="1"/>
</dbReference>
<keyword evidence="2" id="KW-0238">DNA-binding</keyword>
<keyword evidence="4" id="KW-0804">Transcription</keyword>
<dbReference type="PROSITE" id="PS01124">
    <property type="entry name" value="HTH_ARAC_FAMILY_2"/>
    <property type="match status" value="1"/>
</dbReference>
<dbReference type="AlphaFoldDB" id="A0A5B8W1C5"/>
<dbReference type="EMBL" id="CP042437">
    <property type="protein sequence ID" value="QEC77780.1"/>
    <property type="molecule type" value="Genomic_DNA"/>
</dbReference>
<dbReference type="PROSITE" id="PS00041">
    <property type="entry name" value="HTH_ARAC_FAMILY_1"/>
    <property type="match status" value="1"/>
</dbReference>
<gene>
    <name evidence="6" type="ORF">FSB76_18205</name>
</gene>
<dbReference type="InterPro" id="IPR018060">
    <property type="entry name" value="HTH_AraC"/>
</dbReference>
<keyword evidence="1" id="KW-0805">Transcription regulation</keyword>
<dbReference type="Pfam" id="PF12833">
    <property type="entry name" value="HTH_18"/>
    <property type="match status" value="1"/>
</dbReference>
<evidence type="ECO:0000313" key="6">
    <source>
        <dbReference type="EMBL" id="QEC77780.1"/>
    </source>
</evidence>
<keyword evidence="7" id="KW-1185">Reference proteome</keyword>
<dbReference type="KEGG" id="mgk:FSB76_18205"/>
<evidence type="ECO:0000256" key="4">
    <source>
        <dbReference type="ARBA" id="ARBA00023163"/>
    </source>
</evidence>
<dbReference type="PRINTS" id="PR00032">
    <property type="entry name" value="HTHARAC"/>
</dbReference>
<dbReference type="GO" id="GO:0003700">
    <property type="term" value="F:DNA-binding transcription factor activity"/>
    <property type="evidence" value="ECO:0007669"/>
    <property type="project" value="InterPro"/>
</dbReference>
<evidence type="ECO:0000256" key="1">
    <source>
        <dbReference type="ARBA" id="ARBA00023015"/>
    </source>
</evidence>
<dbReference type="GO" id="GO:0043565">
    <property type="term" value="F:sequence-specific DNA binding"/>
    <property type="evidence" value="ECO:0007669"/>
    <property type="project" value="InterPro"/>
</dbReference>
<evidence type="ECO:0000256" key="3">
    <source>
        <dbReference type="ARBA" id="ARBA00023159"/>
    </source>
</evidence>
<protein>
    <submittedName>
        <fullName evidence="6">AraC family transcriptional regulator</fullName>
    </submittedName>
</protein>
<evidence type="ECO:0000259" key="5">
    <source>
        <dbReference type="PROSITE" id="PS01124"/>
    </source>
</evidence>
<evidence type="ECO:0000256" key="2">
    <source>
        <dbReference type="ARBA" id="ARBA00023125"/>
    </source>
</evidence>
<dbReference type="InterPro" id="IPR003313">
    <property type="entry name" value="AraC-bd"/>
</dbReference>
<sequence length="252" mass="29298">MPSFEYKRLNILDNLELFSSENENNYFPFHYHDYYCISLITKGTEILNNQEQEFIAPAGTISVTQLNEVHRNYSLAEPGYSYNTLYLSKELLEYYSDGKEVAALERVINDPLLFNSLRQLFDTKQHQATQLENSIRSLAGYSVNPGQSNRWLGIFGQIDDIIESHPNKPIDTEWLARMFRMSKFHFIREFKKAKGVTPQTYIMIYRLGKTKQMLINEVPLAEVAYLNGFYDQSHFTNSFKKYFGVTPGGYLG</sequence>
<accession>A0A5B8W1C5</accession>
<feature type="domain" description="HTH araC/xylS-type" evidence="5">
    <location>
        <begin position="156"/>
        <end position="252"/>
    </location>
</feature>